<dbReference type="AlphaFoldDB" id="A0A1Y5EPY6"/>
<sequence length="298" mass="33823">MINSVNILDEKEIKSVLLEEEANLNVPDFCSSILDYVTYLKEEDLYRRGNKLKVWVDYFTPLVRKFQNVLTIYGLEKSFQADNIISKSKELSGCVDSICRRNFIGSLKIGSKKNSEHQFLDLQRSFLSDITALSTQLKTAIAARRTDNERFFDFYDFYTPDISDKVVTIDLLREAIVLIEQDLSISSKAKKKIINKILEIIKSLENSETKWTMTLGSIKETIIILGALGSLTGGAVGLAQATEKVKEAEEIVCSTSINNNFKIEHNSFNLVVENTIALENKEEKIIEHVEEVKEPKQP</sequence>
<protein>
    <submittedName>
        <fullName evidence="1">Uncharacterized protein</fullName>
    </submittedName>
</protein>
<evidence type="ECO:0000313" key="1">
    <source>
        <dbReference type="EMBL" id="OUR82697.1"/>
    </source>
</evidence>
<dbReference type="Proteomes" id="UP000243053">
    <property type="component" value="Unassembled WGS sequence"/>
</dbReference>
<reference evidence="2" key="1">
    <citation type="journal article" date="2017" name="Proc. Natl. Acad. Sci. U.S.A.">
        <title>Simulation of Deepwater Horizon oil plume reveals substrate specialization within a complex community of hydrocarbon degraders.</title>
        <authorList>
            <person name="Hu P."/>
            <person name="Dubinsky E.A."/>
            <person name="Probst A.J."/>
            <person name="Wang J."/>
            <person name="Sieber C.M.K."/>
            <person name="Tom L.M."/>
            <person name="Gardinali P."/>
            <person name="Banfield J.F."/>
            <person name="Atlas R.M."/>
            <person name="Andersen G.L."/>
        </authorList>
    </citation>
    <scope>NUCLEOTIDE SEQUENCE [LARGE SCALE GENOMIC DNA]</scope>
</reference>
<gene>
    <name evidence="1" type="ORF">A9Q75_05250</name>
</gene>
<evidence type="ECO:0000313" key="2">
    <source>
        <dbReference type="Proteomes" id="UP000243053"/>
    </source>
</evidence>
<organism evidence="1 2">
    <name type="scientific">Colwellia psychrerythraea</name>
    <name type="common">Vibrio psychroerythus</name>
    <dbReference type="NCBI Taxonomy" id="28229"/>
    <lineage>
        <taxon>Bacteria</taxon>
        <taxon>Pseudomonadati</taxon>
        <taxon>Pseudomonadota</taxon>
        <taxon>Gammaproteobacteria</taxon>
        <taxon>Alteromonadales</taxon>
        <taxon>Colwelliaceae</taxon>
        <taxon>Colwellia</taxon>
    </lineage>
</organism>
<name>A0A1Y5EPY6_COLPS</name>
<dbReference type="EMBL" id="MAAF01000036">
    <property type="protein sequence ID" value="OUR82697.1"/>
    <property type="molecule type" value="Genomic_DNA"/>
</dbReference>
<accession>A0A1Y5EPY6</accession>
<proteinExistence type="predicted"/>
<comment type="caution">
    <text evidence="1">The sequence shown here is derived from an EMBL/GenBank/DDBJ whole genome shotgun (WGS) entry which is preliminary data.</text>
</comment>